<accession>A0A433D0D2</accession>
<evidence type="ECO:0000313" key="1">
    <source>
        <dbReference type="EMBL" id="RUP44290.1"/>
    </source>
</evidence>
<evidence type="ECO:0000313" key="2">
    <source>
        <dbReference type="Proteomes" id="UP000268093"/>
    </source>
</evidence>
<dbReference type="EMBL" id="RBNI01009195">
    <property type="protein sequence ID" value="RUP44290.1"/>
    <property type="molecule type" value="Genomic_DNA"/>
</dbReference>
<protein>
    <submittedName>
        <fullName evidence="1">Uncharacterized protein</fullName>
    </submittedName>
</protein>
<proteinExistence type="predicted"/>
<reference evidence="1 2" key="1">
    <citation type="journal article" date="2018" name="New Phytol.">
        <title>Phylogenomics of Endogonaceae and evolution of mycorrhizas within Mucoromycota.</title>
        <authorList>
            <person name="Chang Y."/>
            <person name="Desiro A."/>
            <person name="Na H."/>
            <person name="Sandor L."/>
            <person name="Lipzen A."/>
            <person name="Clum A."/>
            <person name="Barry K."/>
            <person name="Grigoriev I.V."/>
            <person name="Martin F.M."/>
            <person name="Stajich J.E."/>
            <person name="Smith M.E."/>
            <person name="Bonito G."/>
            <person name="Spatafora J.W."/>
        </authorList>
    </citation>
    <scope>NUCLEOTIDE SEQUENCE [LARGE SCALE GENOMIC DNA]</scope>
    <source>
        <strain evidence="1 2">GMNB39</strain>
    </source>
</reference>
<dbReference type="AlphaFoldDB" id="A0A433D0D2"/>
<dbReference type="Proteomes" id="UP000268093">
    <property type="component" value="Unassembled WGS sequence"/>
</dbReference>
<keyword evidence="2" id="KW-1185">Reference proteome</keyword>
<comment type="caution">
    <text evidence="1">The sequence shown here is derived from an EMBL/GenBank/DDBJ whole genome shotgun (WGS) entry which is preliminary data.</text>
</comment>
<name>A0A433D0D2_9FUNG</name>
<sequence length="73" mass="8462">MTLANSKRRHDLLLNGELIGAITMPEIRTPQRHRSQFILFYQYSSMMTLYRVILELVCLASANSYLDNEKGDI</sequence>
<organism evidence="1 2">
    <name type="scientific">Jimgerdemannia flammicorona</name>
    <dbReference type="NCBI Taxonomy" id="994334"/>
    <lineage>
        <taxon>Eukaryota</taxon>
        <taxon>Fungi</taxon>
        <taxon>Fungi incertae sedis</taxon>
        <taxon>Mucoromycota</taxon>
        <taxon>Mucoromycotina</taxon>
        <taxon>Endogonomycetes</taxon>
        <taxon>Endogonales</taxon>
        <taxon>Endogonaceae</taxon>
        <taxon>Jimgerdemannia</taxon>
    </lineage>
</organism>
<gene>
    <name evidence="1" type="ORF">BC936DRAFT_149672</name>
</gene>